<gene>
    <name evidence="3" type="ORF">PB01_07165</name>
</gene>
<dbReference type="GO" id="GO:0004222">
    <property type="term" value="F:metalloendopeptidase activity"/>
    <property type="evidence" value="ECO:0007669"/>
    <property type="project" value="TreeGrafter"/>
</dbReference>
<dbReference type="Pfam" id="PF01471">
    <property type="entry name" value="PG_binding_1"/>
    <property type="match status" value="1"/>
</dbReference>
<feature type="domain" description="M23ase beta-sheet core" evidence="2">
    <location>
        <begin position="63"/>
        <end position="153"/>
    </location>
</feature>
<organism evidence="3 4">
    <name type="scientific">Psychrobacillus glaciei</name>
    <dbReference type="NCBI Taxonomy" id="2283160"/>
    <lineage>
        <taxon>Bacteria</taxon>
        <taxon>Bacillati</taxon>
        <taxon>Bacillota</taxon>
        <taxon>Bacilli</taxon>
        <taxon>Bacillales</taxon>
        <taxon>Bacillaceae</taxon>
        <taxon>Psychrobacillus</taxon>
    </lineage>
</organism>
<keyword evidence="4" id="KW-1185">Reference proteome</keyword>
<dbReference type="InterPro" id="IPR036365">
    <property type="entry name" value="PGBD-like_sf"/>
</dbReference>
<dbReference type="InterPro" id="IPR002477">
    <property type="entry name" value="Peptidoglycan-bd-like"/>
</dbReference>
<dbReference type="EMBL" id="CP031223">
    <property type="protein sequence ID" value="QFF98628.1"/>
    <property type="molecule type" value="Genomic_DNA"/>
</dbReference>
<dbReference type="SUPFAM" id="SSF47090">
    <property type="entry name" value="PGBD-like"/>
    <property type="match status" value="1"/>
</dbReference>
<evidence type="ECO:0000313" key="3">
    <source>
        <dbReference type="EMBL" id="QFF98628.1"/>
    </source>
</evidence>
<dbReference type="KEGG" id="psyo:PB01_07165"/>
<feature type="domain" description="Peptidoglycan binding-like" evidence="1">
    <location>
        <begin position="173"/>
        <end position="226"/>
    </location>
</feature>
<evidence type="ECO:0000259" key="2">
    <source>
        <dbReference type="Pfam" id="PF01551"/>
    </source>
</evidence>
<dbReference type="PANTHER" id="PTHR21666">
    <property type="entry name" value="PEPTIDASE-RELATED"/>
    <property type="match status" value="1"/>
</dbReference>
<protein>
    <recommendedName>
        <fullName evidence="5">Peptidase M23</fullName>
    </recommendedName>
</protein>
<dbReference type="PANTHER" id="PTHR21666:SF270">
    <property type="entry name" value="MUREIN HYDROLASE ACTIVATOR ENVC"/>
    <property type="match status" value="1"/>
</dbReference>
<evidence type="ECO:0000259" key="1">
    <source>
        <dbReference type="Pfam" id="PF01471"/>
    </source>
</evidence>
<dbReference type="SUPFAM" id="SSF51261">
    <property type="entry name" value="Duplicated hybrid motif"/>
    <property type="match status" value="1"/>
</dbReference>
<reference evidence="3 4" key="1">
    <citation type="submission" date="2018-07" db="EMBL/GenBank/DDBJ databases">
        <title>Complete genome sequence of Psychrobacillus sp. PB01, isolated from iceberg, and comparative genome analysis of Psychrobacillus strains.</title>
        <authorList>
            <person name="Lee P.C."/>
        </authorList>
    </citation>
    <scope>NUCLEOTIDE SEQUENCE [LARGE SCALE GENOMIC DNA]</scope>
    <source>
        <strain evidence="3 4">PB01</strain>
    </source>
</reference>
<evidence type="ECO:0000313" key="4">
    <source>
        <dbReference type="Proteomes" id="UP000325517"/>
    </source>
</evidence>
<sequence length="232" mass="25156">MKIDYLFKLVIAFINRVKHWFVQADPKELKGGKYMLFIKPCEGRITSRFGQLRKNSETNTSRLHKGVDFGSDGSLIIIAAAGGIVTRAKVIEGYGNTVTIAHQLNGKDYETLYAHLKSISVKVGQIVKQSQQVGIKGDTGNATGVSLHFEIHIPKYAAGQPNAVNPLNYIVVQEVVEIQKLLVKAGYKIVVDGIEGPATVAAIKAFQKSKGLTPDGIVGPLTLDALKKSKNS</sequence>
<dbReference type="InterPro" id="IPR016047">
    <property type="entry name" value="M23ase_b-sheet_dom"/>
</dbReference>
<dbReference type="InterPro" id="IPR011055">
    <property type="entry name" value="Dup_hybrid_motif"/>
</dbReference>
<dbReference type="Proteomes" id="UP000325517">
    <property type="component" value="Chromosome"/>
</dbReference>
<name>A0A5J6SLA9_9BACI</name>
<dbReference type="Gene3D" id="2.70.70.10">
    <property type="entry name" value="Glucose Permease (Domain IIA)"/>
    <property type="match status" value="1"/>
</dbReference>
<dbReference type="AlphaFoldDB" id="A0A5J6SLA9"/>
<dbReference type="CDD" id="cd12797">
    <property type="entry name" value="M23_peptidase"/>
    <property type="match status" value="1"/>
</dbReference>
<dbReference type="InterPro" id="IPR036366">
    <property type="entry name" value="PGBDSf"/>
</dbReference>
<dbReference type="OrthoDB" id="9805070at2"/>
<evidence type="ECO:0008006" key="5">
    <source>
        <dbReference type="Google" id="ProtNLM"/>
    </source>
</evidence>
<dbReference type="InterPro" id="IPR050570">
    <property type="entry name" value="Cell_wall_metabolism_enzyme"/>
</dbReference>
<accession>A0A5J6SLA9</accession>
<dbReference type="Gene3D" id="1.10.101.10">
    <property type="entry name" value="PGBD-like superfamily/PGBD"/>
    <property type="match status" value="1"/>
</dbReference>
<dbReference type="Pfam" id="PF01551">
    <property type="entry name" value="Peptidase_M23"/>
    <property type="match status" value="1"/>
</dbReference>
<proteinExistence type="predicted"/>